<dbReference type="InterPro" id="IPR016024">
    <property type="entry name" value="ARM-type_fold"/>
</dbReference>
<dbReference type="OMA" id="HEMFLFG"/>
<dbReference type="VEuPathDB" id="FungiDB:SPPG_03753"/>
<dbReference type="Pfam" id="PF03810">
    <property type="entry name" value="IBN_N"/>
    <property type="match status" value="1"/>
</dbReference>
<dbReference type="Gene3D" id="1.25.10.10">
    <property type="entry name" value="Leucine-rich Repeat Variant"/>
    <property type="match status" value="1"/>
</dbReference>
<evidence type="ECO:0000256" key="7">
    <source>
        <dbReference type="ARBA" id="ARBA00022884"/>
    </source>
</evidence>
<evidence type="ECO:0000256" key="2">
    <source>
        <dbReference type="ARBA" id="ARBA00009466"/>
    </source>
</evidence>
<feature type="domain" description="Importin N-terminal" evidence="10">
    <location>
        <begin position="29"/>
        <end position="92"/>
    </location>
</feature>
<name>A0A0L0HID0_SPIPD</name>
<evidence type="ECO:0000259" key="12">
    <source>
        <dbReference type="Pfam" id="PF19282"/>
    </source>
</evidence>
<evidence type="ECO:0000256" key="9">
    <source>
        <dbReference type="RuleBase" id="RU366037"/>
    </source>
</evidence>
<proteinExistence type="inferred from homology"/>
<dbReference type="GO" id="GO:0071528">
    <property type="term" value="P:tRNA re-export from nucleus"/>
    <property type="evidence" value="ECO:0007669"/>
    <property type="project" value="UniProtKB-UniRule"/>
</dbReference>
<evidence type="ECO:0000256" key="5">
    <source>
        <dbReference type="ARBA" id="ARBA00022490"/>
    </source>
</evidence>
<dbReference type="Pfam" id="PF08389">
    <property type="entry name" value="Xpo1"/>
    <property type="match status" value="1"/>
</dbReference>
<dbReference type="OrthoDB" id="26399at2759"/>
<organism evidence="13 14">
    <name type="scientific">Spizellomyces punctatus (strain DAOM BR117)</name>
    <dbReference type="NCBI Taxonomy" id="645134"/>
    <lineage>
        <taxon>Eukaryota</taxon>
        <taxon>Fungi</taxon>
        <taxon>Fungi incertae sedis</taxon>
        <taxon>Chytridiomycota</taxon>
        <taxon>Chytridiomycota incertae sedis</taxon>
        <taxon>Chytridiomycetes</taxon>
        <taxon>Spizellomycetales</taxon>
        <taxon>Spizellomycetaceae</taxon>
        <taxon>Spizellomyces</taxon>
    </lineage>
</organism>
<protein>
    <recommendedName>
        <fullName evidence="3 9">Exportin-T</fullName>
    </recommendedName>
    <alternativeName>
        <fullName evidence="9">Exportin(tRNA)</fullName>
    </alternativeName>
    <alternativeName>
        <fullName evidence="9">tRNA exportin</fullName>
    </alternativeName>
</protein>
<comment type="subcellular location">
    <subcellularLocation>
        <location evidence="1 9">Cytoplasm</location>
    </subcellularLocation>
    <subcellularLocation>
        <location evidence="9">Nucleus</location>
    </subcellularLocation>
    <text evidence="9">Shuttles between the nucleus and the cytoplasm.</text>
</comment>
<evidence type="ECO:0000256" key="8">
    <source>
        <dbReference type="ARBA" id="ARBA00023242"/>
    </source>
</evidence>
<dbReference type="STRING" id="645134.A0A0L0HID0"/>
<evidence type="ECO:0000256" key="4">
    <source>
        <dbReference type="ARBA" id="ARBA00022448"/>
    </source>
</evidence>
<dbReference type="eggNOG" id="KOG2021">
    <property type="taxonomic scope" value="Eukaryota"/>
</dbReference>
<keyword evidence="7 9" id="KW-0694">RNA-binding</keyword>
<evidence type="ECO:0000313" key="14">
    <source>
        <dbReference type="Proteomes" id="UP000053201"/>
    </source>
</evidence>
<keyword evidence="6 9" id="KW-0820">tRNA-binding</keyword>
<dbReference type="InterPro" id="IPR040017">
    <property type="entry name" value="XPOT"/>
</dbReference>
<keyword evidence="5 9" id="KW-0963">Cytoplasm</keyword>
<dbReference type="FunCoup" id="A0A0L0HID0">
    <property type="interactions" value="737"/>
</dbReference>
<evidence type="ECO:0000259" key="11">
    <source>
        <dbReference type="Pfam" id="PF08389"/>
    </source>
</evidence>
<feature type="domain" description="Exportin-T C-terminal" evidence="12">
    <location>
        <begin position="314"/>
        <end position="1014"/>
    </location>
</feature>
<dbReference type="GO" id="GO:0005643">
    <property type="term" value="C:nuclear pore"/>
    <property type="evidence" value="ECO:0007669"/>
    <property type="project" value="TreeGrafter"/>
</dbReference>
<dbReference type="GO" id="GO:0016363">
    <property type="term" value="C:nuclear matrix"/>
    <property type="evidence" value="ECO:0007669"/>
    <property type="project" value="TreeGrafter"/>
</dbReference>
<accession>A0A0L0HID0</accession>
<evidence type="ECO:0000256" key="6">
    <source>
        <dbReference type="ARBA" id="ARBA00022555"/>
    </source>
</evidence>
<dbReference type="RefSeq" id="XP_016608664.1">
    <property type="nucleotide sequence ID" value="XM_016752001.1"/>
</dbReference>
<evidence type="ECO:0000256" key="3">
    <source>
        <dbReference type="ARBA" id="ARBA00018928"/>
    </source>
</evidence>
<keyword evidence="14" id="KW-1185">Reference proteome</keyword>
<dbReference type="InterPro" id="IPR013598">
    <property type="entry name" value="Exportin-1/Importin-b-like"/>
</dbReference>
<dbReference type="SUPFAM" id="SSF48371">
    <property type="entry name" value="ARM repeat"/>
    <property type="match status" value="1"/>
</dbReference>
<keyword evidence="8 9" id="KW-0539">Nucleus</keyword>
<dbReference type="InParanoid" id="A0A0L0HID0"/>
<feature type="domain" description="Exportin-1/Importin-beta-like" evidence="11">
    <location>
        <begin position="102"/>
        <end position="255"/>
    </location>
</feature>
<evidence type="ECO:0000259" key="10">
    <source>
        <dbReference type="Pfam" id="PF03810"/>
    </source>
</evidence>
<dbReference type="PANTHER" id="PTHR15952">
    <property type="entry name" value="EXPORTIN-T/LOS1"/>
    <property type="match status" value="1"/>
</dbReference>
<dbReference type="Pfam" id="PF19282">
    <property type="entry name" value="Exportin-T"/>
    <property type="match status" value="1"/>
</dbReference>
<comment type="similarity">
    <text evidence="2 9">Belongs to the exportin family.</text>
</comment>
<dbReference type="AlphaFoldDB" id="A0A0L0HID0"/>
<dbReference type="GO" id="GO:0005737">
    <property type="term" value="C:cytoplasm"/>
    <property type="evidence" value="ECO:0007669"/>
    <property type="project" value="UniProtKB-SubCell"/>
</dbReference>
<dbReference type="PANTHER" id="PTHR15952:SF11">
    <property type="entry name" value="EXPORTIN-T"/>
    <property type="match status" value="1"/>
</dbReference>
<keyword evidence="4 9" id="KW-0813">Transport</keyword>
<gene>
    <name evidence="13" type="ORF">SPPG_03753</name>
</gene>
<dbReference type="GO" id="GO:0006886">
    <property type="term" value="P:intracellular protein transport"/>
    <property type="evidence" value="ECO:0007669"/>
    <property type="project" value="InterPro"/>
</dbReference>
<dbReference type="GO" id="GO:0000049">
    <property type="term" value="F:tRNA binding"/>
    <property type="evidence" value="ECO:0007669"/>
    <property type="project" value="UniProtKB-UniRule"/>
</dbReference>
<dbReference type="GeneID" id="27687243"/>
<reference evidence="13 14" key="1">
    <citation type="submission" date="2009-08" db="EMBL/GenBank/DDBJ databases">
        <title>The Genome Sequence of Spizellomyces punctatus strain DAOM BR117.</title>
        <authorList>
            <consortium name="The Broad Institute Genome Sequencing Platform"/>
            <person name="Russ C."/>
            <person name="Cuomo C."/>
            <person name="Shea T."/>
            <person name="Young S.K."/>
            <person name="Zeng Q."/>
            <person name="Koehrsen M."/>
            <person name="Haas B."/>
            <person name="Borodovsky M."/>
            <person name="Guigo R."/>
            <person name="Alvarado L."/>
            <person name="Berlin A."/>
            <person name="Bochicchio J."/>
            <person name="Borenstein D."/>
            <person name="Chapman S."/>
            <person name="Chen Z."/>
            <person name="Engels R."/>
            <person name="Freedman E."/>
            <person name="Gellesch M."/>
            <person name="Goldberg J."/>
            <person name="Griggs A."/>
            <person name="Gujja S."/>
            <person name="Heiman D."/>
            <person name="Hepburn T."/>
            <person name="Howarth C."/>
            <person name="Jen D."/>
            <person name="Larson L."/>
            <person name="Lewis B."/>
            <person name="Mehta T."/>
            <person name="Park D."/>
            <person name="Pearson M."/>
            <person name="Roberts A."/>
            <person name="Saif S."/>
            <person name="Shenoy N."/>
            <person name="Sisk P."/>
            <person name="Stolte C."/>
            <person name="Sykes S."/>
            <person name="Thomson T."/>
            <person name="Walk T."/>
            <person name="White J."/>
            <person name="Yandava C."/>
            <person name="Burger G."/>
            <person name="Gray M.W."/>
            <person name="Holland P.W.H."/>
            <person name="King N."/>
            <person name="Lang F.B.F."/>
            <person name="Roger A.J."/>
            <person name="Ruiz-Trillo I."/>
            <person name="Lander E."/>
            <person name="Nusbaum C."/>
        </authorList>
    </citation>
    <scope>NUCLEOTIDE SEQUENCE [LARGE SCALE GENOMIC DNA]</scope>
    <source>
        <strain evidence="13 14">DAOM BR117</strain>
    </source>
</reference>
<dbReference type="InterPro" id="IPR001494">
    <property type="entry name" value="Importin-beta_N"/>
</dbReference>
<sequence>MEESLERAVAVSVDPTANVALKTEAMAFCDQVRNSSNGWQVCLKIFVKVPKSSEQTRFFALHVLEDVLRRRYASLNSNERAGLRQTLWNWLVHNLDESEFVYMRNKFIQIVVLVFAAQYPGEWPSFFDDLLSLLSSTSGTQRNSIMIDTFLRISLAIDDEVANLMISRDAKETARNTQIKDVMRENAVARLVSAWGDILMGSYQSDAGIANMCLRLFARYVAWIDINLVVNEAIISGLYQFLGVESLRLAACECLTEIVGKGMKPVDKLNLIRALDITNVLGSLPSDDAEFAEYVARLVNNLGLELCKCWEMQNIRESSFQLLQQIFPYLIQFLANEYDDTSSVLFPYLQAYTDVLKQYIKLGGQGSAKPLEENLIALLRTVILKMKYDEEEEHEFGQQAGELDALFMELRQNLKKHFNAIATIDEALFVNYILSVVTDTFGKIASSPGSVSWSEAELSLHLIYLLGESVKVQFAVGEPPAAVVTPLGQMLTKMITSNVSAYPHVSIPLIFFENVTRYSQFFDLFPQYIPNVMEAFVDQRGMHHDAPFVRSRTYYLFRQYVQSLKSKLSPLVNNVLASIEDLMVVQLPEPQKPVRDGEEEVTATSFDSQLYLYEAVGILISLDGMTTEKQAQLLTVVLTPLMRQIEEIMRNELYRRDTPDNIVFTLQLDHLIRAIGNISKGFPDVDQASKVVQTVPAWALVFQQALGAIVAVLERLHESELIRNAARFAFQRMVGCMGHDILNHIGPLITAGLLSNSTRQELVDFVPFIGHITHKFKPAVFPIMNELIGPLMDRIFSSLNQPVDGTDDAFSLLELRKAYLNLLATIFNADMEGTLVTEANMPRLTTVVQSVLHFVKESGDRTSQKLAFSVLTKMVLSWGASEDSQINGIDPKTYKKGIPGAKSDKAKHTTPPKPPLPGFEQFIYENIVPILFEVPMNASFNPSDGQCYLVMSEISSLQKTLVSAQGAKYLEYLVNVYLPSIGCPPNAAQEFVAALQRTDVKELRIFLQEFFMRMKS</sequence>
<dbReference type="InterPro" id="IPR011989">
    <property type="entry name" value="ARM-like"/>
</dbReference>
<comment type="function">
    <text evidence="9">tRNA nucleus export receptor which facilitates tRNA translocation across the nuclear pore complex.</text>
</comment>
<dbReference type="EMBL" id="KQ257455">
    <property type="protein sequence ID" value="KND00625.1"/>
    <property type="molecule type" value="Genomic_DNA"/>
</dbReference>
<dbReference type="GO" id="GO:0031267">
    <property type="term" value="F:small GTPase binding"/>
    <property type="evidence" value="ECO:0007669"/>
    <property type="project" value="InterPro"/>
</dbReference>
<dbReference type="InterPro" id="IPR045546">
    <property type="entry name" value="Exportin-T_C"/>
</dbReference>
<evidence type="ECO:0000256" key="1">
    <source>
        <dbReference type="ARBA" id="ARBA00004496"/>
    </source>
</evidence>
<evidence type="ECO:0000313" key="13">
    <source>
        <dbReference type="EMBL" id="KND00625.1"/>
    </source>
</evidence>
<dbReference type="Proteomes" id="UP000053201">
    <property type="component" value="Unassembled WGS sequence"/>
</dbReference>